<protein>
    <recommendedName>
        <fullName evidence="6">SURF1-like protein</fullName>
    </recommendedName>
</protein>
<dbReference type="Proteomes" id="UP000439780">
    <property type="component" value="Unassembled WGS sequence"/>
</dbReference>
<evidence type="ECO:0000256" key="2">
    <source>
        <dbReference type="ARBA" id="ARBA00007165"/>
    </source>
</evidence>
<accession>A0A845ANU0</accession>
<evidence type="ECO:0000256" key="6">
    <source>
        <dbReference type="RuleBase" id="RU363076"/>
    </source>
</evidence>
<evidence type="ECO:0000313" key="8">
    <source>
        <dbReference type="Proteomes" id="UP000439780"/>
    </source>
</evidence>
<sequence length="239" mass="26100">MAQAIGQRRGLSLALVMLVFMAGFVSLGVWQVHRLAWKEALIARVDARVHAAPVPAPGPQAWPSISAKNSEYRRISLTGQFENVPATLVKAVTDKGSGFWVMAPFADQRGFTVLVNRGFVQDRKAGEKPAPTQKQRITGLLRITEPGGGFLQSNQPATNRWFSRDVSAIARARHLTGFAPYFIDQSAGEVAADGPIGGLTVIRFPNNHLSYAITWFVLAAMSLFAAGWLIRERFRPTSG</sequence>
<dbReference type="CDD" id="cd06662">
    <property type="entry name" value="SURF1"/>
    <property type="match status" value="1"/>
</dbReference>
<comment type="subcellular location">
    <subcellularLocation>
        <location evidence="6">Cell membrane</location>
        <topology evidence="6">Multi-pass membrane protein</topology>
    </subcellularLocation>
    <subcellularLocation>
        <location evidence="1">Membrane</location>
    </subcellularLocation>
</comment>
<evidence type="ECO:0000256" key="1">
    <source>
        <dbReference type="ARBA" id="ARBA00004370"/>
    </source>
</evidence>
<comment type="caution">
    <text evidence="7">The sequence shown here is derived from an EMBL/GenBank/DDBJ whole genome shotgun (WGS) entry which is preliminary data.</text>
</comment>
<dbReference type="PANTHER" id="PTHR23427">
    <property type="entry name" value="SURFEIT LOCUS PROTEIN"/>
    <property type="match status" value="1"/>
</dbReference>
<keyword evidence="8" id="KW-1185">Reference proteome</keyword>
<dbReference type="InterPro" id="IPR002994">
    <property type="entry name" value="Surf1/Shy1"/>
</dbReference>
<dbReference type="PANTHER" id="PTHR23427:SF2">
    <property type="entry name" value="SURFEIT LOCUS PROTEIN 1"/>
    <property type="match status" value="1"/>
</dbReference>
<comment type="similarity">
    <text evidence="2 6">Belongs to the SURF1 family.</text>
</comment>
<dbReference type="GO" id="GO:0005886">
    <property type="term" value="C:plasma membrane"/>
    <property type="evidence" value="ECO:0007669"/>
    <property type="project" value="UniProtKB-SubCell"/>
</dbReference>
<feature type="transmembrane region" description="Helical" evidence="6">
    <location>
        <begin position="209"/>
        <end position="230"/>
    </location>
</feature>
<keyword evidence="6" id="KW-1003">Cell membrane</keyword>
<dbReference type="InterPro" id="IPR045214">
    <property type="entry name" value="Surf1/Surf4"/>
</dbReference>
<keyword evidence="3 6" id="KW-0812">Transmembrane</keyword>
<feature type="transmembrane region" description="Helical" evidence="6">
    <location>
        <begin position="12"/>
        <end position="30"/>
    </location>
</feature>
<dbReference type="EMBL" id="WTYA01000005">
    <property type="protein sequence ID" value="MXP28638.1"/>
    <property type="molecule type" value="Genomic_DNA"/>
</dbReference>
<keyword evidence="5 6" id="KW-0472">Membrane</keyword>
<dbReference type="PROSITE" id="PS50895">
    <property type="entry name" value="SURF1"/>
    <property type="match status" value="1"/>
</dbReference>
<dbReference type="AlphaFoldDB" id="A0A845ANU0"/>
<organism evidence="7 8">
    <name type="scientific">Qipengyuania algicida</name>
    <dbReference type="NCBI Taxonomy" id="1836209"/>
    <lineage>
        <taxon>Bacteria</taxon>
        <taxon>Pseudomonadati</taxon>
        <taxon>Pseudomonadota</taxon>
        <taxon>Alphaproteobacteria</taxon>
        <taxon>Sphingomonadales</taxon>
        <taxon>Erythrobacteraceae</taxon>
        <taxon>Qipengyuania</taxon>
    </lineage>
</organism>
<proteinExistence type="inferred from homology"/>
<dbReference type="RefSeq" id="WP_160752944.1">
    <property type="nucleotide sequence ID" value="NZ_WTYA01000005.1"/>
</dbReference>
<dbReference type="OrthoDB" id="6079986at2"/>
<name>A0A845ANU0_9SPHN</name>
<gene>
    <name evidence="7" type="ORF">GRI58_07375</name>
</gene>
<keyword evidence="4 6" id="KW-1133">Transmembrane helix</keyword>
<reference evidence="7 8" key="1">
    <citation type="submission" date="2019-12" db="EMBL/GenBank/DDBJ databases">
        <title>Genomic-based taxomic classification of the family Erythrobacteraceae.</title>
        <authorList>
            <person name="Xu L."/>
        </authorList>
    </citation>
    <scope>NUCLEOTIDE SEQUENCE [LARGE SCALE GENOMIC DNA]</scope>
    <source>
        <strain evidence="7 8">KEMB 9005-328</strain>
    </source>
</reference>
<evidence type="ECO:0000313" key="7">
    <source>
        <dbReference type="EMBL" id="MXP28638.1"/>
    </source>
</evidence>
<evidence type="ECO:0000256" key="4">
    <source>
        <dbReference type="ARBA" id="ARBA00022989"/>
    </source>
</evidence>
<evidence type="ECO:0000256" key="3">
    <source>
        <dbReference type="ARBA" id="ARBA00022692"/>
    </source>
</evidence>
<evidence type="ECO:0000256" key="5">
    <source>
        <dbReference type="ARBA" id="ARBA00023136"/>
    </source>
</evidence>
<dbReference type="Pfam" id="PF02104">
    <property type="entry name" value="SURF1"/>
    <property type="match status" value="1"/>
</dbReference>